<feature type="transmembrane region" description="Helical" evidence="1">
    <location>
        <begin position="77"/>
        <end position="98"/>
    </location>
</feature>
<dbReference type="GO" id="GO:0016702">
    <property type="term" value="F:oxidoreductase activity, acting on single donors with incorporation of molecular oxygen, incorporation of two atoms of oxygen"/>
    <property type="evidence" value="ECO:0007669"/>
    <property type="project" value="InterPro"/>
</dbReference>
<feature type="transmembrane region" description="Helical" evidence="1">
    <location>
        <begin position="138"/>
        <end position="157"/>
    </location>
</feature>
<organism evidence="2">
    <name type="scientific">freshwater metagenome</name>
    <dbReference type="NCBI Taxonomy" id="449393"/>
    <lineage>
        <taxon>unclassified sequences</taxon>
        <taxon>metagenomes</taxon>
        <taxon>ecological metagenomes</taxon>
    </lineage>
</organism>
<name>A0A6J7G2B4_9ZZZZ</name>
<feature type="transmembrane region" description="Helical" evidence="1">
    <location>
        <begin position="294"/>
        <end position="314"/>
    </location>
</feature>
<keyword evidence="1" id="KW-1133">Transmembrane helix</keyword>
<feature type="transmembrane region" description="Helical" evidence="1">
    <location>
        <begin position="104"/>
        <end position="126"/>
    </location>
</feature>
<dbReference type="AlphaFoldDB" id="A0A6J7G2B4"/>
<proteinExistence type="inferred from homology"/>
<reference evidence="2" key="1">
    <citation type="submission" date="2020-05" db="EMBL/GenBank/DDBJ databases">
        <authorList>
            <person name="Chiriac C."/>
            <person name="Salcher M."/>
            <person name="Ghai R."/>
            <person name="Kavagutti S V."/>
        </authorList>
    </citation>
    <scope>NUCLEOTIDE SEQUENCE</scope>
</reference>
<feature type="transmembrane region" description="Helical" evidence="1">
    <location>
        <begin position="46"/>
        <end position="65"/>
    </location>
</feature>
<feature type="transmembrane region" description="Helical" evidence="1">
    <location>
        <begin position="211"/>
        <end position="233"/>
    </location>
</feature>
<gene>
    <name evidence="2" type="ORF">UFOPK3608_00390</name>
</gene>
<dbReference type="Pfam" id="PF15461">
    <property type="entry name" value="BCD"/>
    <property type="match status" value="1"/>
</dbReference>
<sequence>MREGWDLMNATQRLFNTTRTVSNALVALAIALSLIFTSLFGSGNLGWQVALALIALLIGIPHGALDHLVTLPKANPLKLSLFILIYVLIAAASIWAILNWNVLGFQVVVIMSAAHFGIGDAAFISESARLNGEAGSSIFLRLVYAIPAGALPVLIPLTSDKTNSALAQVNPKIVNWSGANTSTIHILVLAITFLSIAILLYMRDYKSVRDLILLAILALLTPPLVAFAIYFGLWHALRHTARLTLNLPKSIAAYELNDPVKAFWQAVIPGLPALAGTFAVAIFLASRNSENSKILWSTLVVVWALTVPHMMVTAKLDKGALIK</sequence>
<dbReference type="NCBIfam" id="TIGR03753">
    <property type="entry name" value="blh_monoox"/>
    <property type="match status" value="1"/>
</dbReference>
<evidence type="ECO:0000313" key="2">
    <source>
        <dbReference type="EMBL" id="CAB4902047.1"/>
    </source>
</evidence>
<keyword evidence="1" id="KW-0472">Membrane</keyword>
<feature type="transmembrane region" description="Helical" evidence="1">
    <location>
        <begin position="21"/>
        <end position="40"/>
    </location>
</feature>
<evidence type="ECO:0000256" key="1">
    <source>
        <dbReference type="SAM" id="Phobius"/>
    </source>
</evidence>
<dbReference type="HAMAP" id="MF_02093">
    <property type="entry name" value="Beta_carotene_diox"/>
    <property type="match status" value="1"/>
</dbReference>
<protein>
    <submittedName>
        <fullName evidence="2">Unannotated protein</fullName>
    </submittedName>
</protein>
<keyword evidence="1" id="KW-0812">Transmembrane</keyword>
<feature type="transmembrane region" description="Helical" evidence="1">
    <location>
        <begin position="184"/>
        <end position="202"/>
    </location>
</feature>
<accession>A0A6J7G2B4</accession>
<dbReference type="InterPro" id="IPR022270">
    <property type="entry name" value="Blh_diox"/>
</dbReference>
<feature type="transmembrane region" description="Helical" evidence="1">
    <location>
        <begin position="262"/>
        <end position="285"/>
    </location>
</feature>
<dbReference type="EMBL" id="CAFBMP010000012">
    <property type="protein sequence ID" value="CAB4902047.1"/>
    <property type="molecule type" value="Genomic_DNA"/>
</dbReference>